<feature type="transmembrane region" description="Helical" evidence="9">
    <location>
        <begin position="56"/>
        <end position="74"/>
    </location>
</feature>
<evidence type="ECO:0000313" key="13">
    <source>
        <dbReference type="EMBL" id="ACQ79311.1"/>
    </source>
</evidence>
<evidence type="ECO:0000256" key="5">
    <source>
        <dbReference type="ARBA" id="ARBA00022741"/>
    </source>
</evidence>
<evidence type="ECO:0000256" key="7">
    <source>
        <dbReference type="ARBA" id="ARBA00022840"/>
    </source>
</evidence>
<evidence type="ECO:0000259" key="12">
    <source>
        <dbReference type="Pfam" id="PF23539"/>
    </source>
</evidence>
<dbReference type="InterPro" id="IPR003594">
    <property type="entry name" value="HATPase_dom"/>
</dbReference>
<dbReference type="PANTHER" id="PTHR24421:SF10">
    <property type="entry name" value="NITRATE_NITRITE SENSOR PROTEIN NARQ"/>
    <property type="match status" value="1"/>
</dbReference>
<dbReference type="InterPro" id="IPR011712">
    <property type="entry name" value="Sig_transdc_His_kin_sub3_dim/P"/>
</dbReference>
<dbReference type="AlphaFoldDB" id="C5C0C5"/>
<evidence type="ECO:0000256" key="9">
    <source>
        <dbReference type="SAM" id="Phobius"/>
    </source>
</evidence>
<keyword evidence="3" id="KW-0597">Phosphoprotein</keyword>
<dbReference type="Proteomes" id="UP000007962">
    <property type="component" value="Chromosome"/>
</dbReference>
<dbReference type="Gene3D" id="1.20.5.1930">
    <property type="match status" value="1"/>
</dbReference>
<dbReference type="EC" id="2.7.13.3" evidence="2"/>
<feature type="domain" description="Signal transduction histidine kinase subgroup 3 dimerisation and phosphoacceptor" evidence="11">
    <location>
        <begin position="217"/>
        <end position="282"/>
    </location>
</feature>
<dbReference type="KEGG" id="bcv:Bcav_1050"/>
<dbReference type="CDD" id="cd16917">
    <property type="entry name" value="HATPase_UhpB-NarQ-NarX-like"/>
    <property type="match status" value="1"/>
</dbReference>
<dbReference type="InterPro" id="IPR036890">
    <property type="entry name" value="HATPase_C_sf"/>
</dbReference>
<dbReference type="OrthoDB" id="227596at2"/>
<evidence type="ECO:0000256" key="6">
    <source>
        <dbReference type="ARBA" id="ARBA00022777"/>
    </source>
</evidence>
<dbReference type="Pfam" id="PF23539">
    <property type="entry name" value="DUF7134"/>
    <property type="match status" value="1"/>
</dbReference>
<evidence type="ECO:0000256" key="8">
    <source>
        <dbReference type="ARBA" id="ARBA00023012"/>
    </source>
</evidence>
<dbReference type="PANTHER" id="PTHR24421">
    <property type="entry name" value="NITRATE/NITRITE SENSOR PROTEIN NARX-RELATED"/>
    <property type="match status" value="1"/>
</dbReference>
<dbReference type="HOGENOM" id="CLU_000445_20_1_11"/>
<gene>
    <name evidence="13" type="ordered locus">Bcav_1050</name>
</gene>
<keyword evidence="5" id="KW-0547">Nucleotide-binding</keyword>
<organism evidence="13 14">
    <name type="scientific">Beutenbergia cavernae (strain ATCC BAA-8 / DSM 12333 / CCUG 43141 / JCM 11478 / NBRC 16432 / NCIMB 13614 / HKI 0122)</name>
    <dbReference type="NCBI Taxonomy" id="471853"/>
    <lineage>
        <taxon>Bacteria</taxon>
        <taxon>Bacillati</taxon>
        <taxon>Actinomycetota</taxon>
        <taxon>Actinomycetes</taxon>
        <taxon>Micrococcales</taxon>
        <taxon>Beutenbergiaceae</taxon>
        <taxon>Beutenbergia</taxon>
    </lineage>
</organism>
<proteinExistence type="predicted"/>
<feature type="transmembrane region" description="Helical" evidence="9">
    <location>
        <begin position="81"/>
        <end position="101"/>
    </location>
</feature>
<reference evidence="13 14" key="1">
    <citation type="journal article" date="2009" name="Stand. Genomic Sci.">
        <title>Complete genome sequence of Beutenbergia cavernae type strain (HKI 0122).</title>
        <authorList>
            <person name="Land M."/>
            <person name="Pukall R."/>
            <person name="Abt B."/>
            <person name="Goker M."/>
            <person name="Rohde M."/>
            <person name="Glavina Del Rio T."/>
            <person name="Tice H."/>
            <person name="Copeland A."/>
            <person name="Cheng J.F."/>
            <person name="Lucas S."/>
            <person name="Chen F."/>
            <person name="Nolan M."/>
            <person name="Bruce D."/>
            <person name="Goodwin L."/>
            <person name="Pitluck S."/>
            <person name="Ivanova N."/>
            <person name="Mavromatis K."/>
            <person name="Ovchinnikova G."/>
            <person name="Pati A."/>
            <person name="Chen A."/>
            <person name="Palaniappan K."/>
            <person name="Hauser L."/>
            <person name="Chang Y.J."/>
            <person name="Jefferies C.C."/>
            <person name="Saunders E."/>
            <person name="Brettin T."/>
            <person name="Detter J.C."/>
            <person name="Han C."/>
            <person name="Chain P."/>
            <person name="Bristow J."/>
            <person name="Eisen J.A."/>
            <person name="Markowitz V."/>
            <person name="Hugenholtz P."/>
            <person name="Kyrpides N.C."/>
            <person name="Klenk H.P."/>
            <person name="Lapidus A."/>
        </authorList>
    </citation>
    <scope>NUCLEOTIDE SEQUENCE [LARGE SCALE GENOMIC DNA]</scope>
    <source>
        <strain evidence="14">ATCC BAA-8 / DSM 12333 / NBRC 16432</strain>
    </source>
</reference>
<dbReference type="InterPro" id="IPR055558">
    <property type="entry name" value="DUF7134"/>
</dbReference>
<evidence type="ECO:0000256" key="3">
    <source>
        <dbReference type="ARBA" id="ARBA00022553"/>
    </source>
</evidence>
<evidence type="ECO:0000313" key="14">
    <source>
        <dbReference type="Proteomes" id="UP000007962"/>
    </source>
</evidence>
<keyword evidence="8" id="KW-0902">Two-component regulatory system</keyword>
<feature type="transmembrane region" description="Helical" evidence="9">
    <location>
        <begin position="162"/>
        <end position="185"/>
    </location>
</feature>
<keyword evidence="9" id="KW-0472">Membrane</keyword>
<keyword evidence="6 13" id="KW-0418">Kinase</keyword>
<dbReference type="Pfam" id="PF07730">
    <property type="entry name" value="HisKA_3"/>
    <property type="match status" value="1"/>
</dbReference>
<evidence type="ECO:0000256" key="1">
    <source>
        <dbReference type="ARBA" id="ARBA00000085"/>
    </source>
</evidence>
<evidence type="ECO:0000256" key="2">
    <source>
        <dbReference type="ARBA" id="ARBA00012438"/>
    </source>
</evidence>
<accession>C5C0C5</accession>
<protein>
    <recommendedName>
        <fullName evidence="2">histidine kinase</fullName>
        <ecNumber evidence="2">2.7.13.3</ecNumber>
    </recommendedName>
</protein>
<keyword evidence="7" id="KW-0067">ATP-binding</keyword>
<feature type="domain" description="Histidine kinase/HSP90-like ATPase" evidence="10">
    <location>
        <begin position="328"/>
        <end position="415"/>
    </location>
</feature>
<comment type="catalytic activity">
    <reaction evidence="1">
        <text>ATP + protein L-histidine = ADP + protein N-phospho-L-histidine.</text>
        <dbReference type="EC" id="2.7.13.3"/>
    </reaction>
</comment>
<keyword evidence="9" id="KW-1133">Transmembrane helix</keyword>
<evidence type="ECO:0000259" key="11">
    <source>
        <dbReference type="Pfam" id="PF07730"/>
    </source>
</evidence>
<evidence type="ECO:0000259" key="10">
    <source>
        <dbReference type="Pfam" id="PF02518"/>
    </source>
</evidence>
<dbReference type="InterPro" id="IPR050482">
    <property type="entry name" value="Sensor_HK_TwoCompSys"/>
</dbReference>
<feature type="domain" description="DUF7134" evidence="12">
    <location>
        <begin position="22"/>
        <end position="189"/>
    </location>
</feature>
<keyword evidence="14" id="KW-1185">Reference proteome</keyword>
<sequence>MSSSSAPEFTELNARRLGPVRRYFVRHPVAMDLLVMAWFGIPSFLTVVLVPEGTPRGVVVGAIASVLATAALWFRRRRPLATLAVVTVLGVVTTVAMSQTAGFELAVALGVYAVAASRPAHVAWLALGASVATLGTTQVLVDAPTNLEAVAAASPDPTDWDVFRVTSVTAIVLWAVIALAIGIGVRNRRLHIGALIDRANQLALERDQREQLAVAAERARIAREMHDVVAHSLSVMITLADGAQAILEKSPDRARTAMDDVAETGRSALGDMRRVLGALRDDEATGAMLEPQPTEGIGELVDRFRAAGLPVHLTTSGVALPADAGLRLAVYRILQEALTNVLRYAPLAPWIEAAVATTPDGVVVRVSNGGGSIPGEGRQGSGKGLIGMRERVAVFGGSIEAGPTLSGWQVRALLPWREDEV</sequence>
<dbReference type="GO" id="GO:0000155">
    <property type="term" value="F:phosphorelay sensor kinase activity"/>
    <property type="evidence" value="ECO:0007669"/>
    <property type="project" value="InterPro"/>
</dbReference>
<dbReference type="SUPFAM" id="SSF55874">
    <property type="entry name" value="ATPase domain of HSP90 chaperone/DNA topoisomerase II/histidine kinase"/>
    <property type="match status" value="1"/>
</dbReference>
<dbReference type="GO" id="GO:0016020">
    <property type="term" value="C:membrane"/>
    <property type="evidence" value="ECO:0007669"/>
    <property type="project" value="InterPro"/>
</dbReference>
<keyword evidence="4" id="KW-0808">Transferase</keyword>
<dbReference type="RefSeq" id="WP_015881551.1">
    <property type="nucleotide sequence ID" value="NC_012669.1"/>
</dbReference>
<dbReference type="EMBL" id="CP001618">
    <property type="protein sequence ID" value="ACQ79311.1"/>
    <property type="molecule type" value="Genomic_DNA"/>
</dbReference>
<dbReference type="Pfam" id="PF02518">
    <property type="entry name" value="HATPase_c"/>
    <property type="match status" value="1"/>
</dbReference>
<dbReference type="eggNOG" id="COG4585">
    <property type="taxonomic scope" value="Bacteria"/>
</dbReference>
<dbReference type="GO" id="GO:0005524">
    <property type="term" value="F:ATP binding"/>
    <property type="evidence" value="ECO:0007669"/>
    <property type="project" value="UniProtKB-KW"/>
</dbReference>
<feature type="transmembrane region" description="Helical" evidence="9">
    <location>
        <begin position="29"/>
        <end position="50"/>
    </location>
</feature>
<dbReference type="GO" id="GO:0046983">
    <property type="term" value="F:protein dimerization activity"/>
    <property type="evidence" value="ECO:0007669"/>
    <property type="project" value="InterPro"/>
</dbReference>
<dbReference type="Gene3D" id="3.30.565.10">
    <property type="entry name" value="Histidine kinase-like ATPase, C-terminal domain"/>
    <property type="match status" value="1"/>
</dbReference>
<evidence type="ECO:0000256" key="4">
    <source>
        <dbReference type="ARBA" id="ARBA00022679"/>
    </source>
</evidence>
<dbReference type="STRING" id="471853.Bcav_1050"/>
<name>C5C0C5_BEUC1</name>
<keyword evidence="9" id="KW-0812">Transmembrane</keyword>